<dbReference type="Proteomes" id="UP000799778">
    <property type="component" value="Unassembled WGS sequence"/>
</dbReference>
<reference evidence="8" key="1">
    <citation type="journal article" date="2020" name="Stud. Mycol.">
        <title>101 Dothideomycetes genomes: a test case for predicting lifestyles and emergence of pathogens.</title>
        <authorList>
            <person name="Haridas S."/>
            <person name="Albert R."/>
            <person name="Binder M."/>
            <person name="Bloem J."/>
            <person name="Labutti K."/>
            <person name="Salamov A."/>
            <person name="Andreopoulos B."/>
            <person name="Baker S."/>
            <person name="Barry K."/>
            <person name="Bills G."/>
            <person name="Bluhm B."/>
            <person name="Cannon C."/>
            <person name="Castanera R."/>
            <person name="Culley D."/>
            <person name="Daum C."/>
            <person name="Ezra D."/>
            <person name="Gonzalez J."/>
            <person name="Henrissat B."/>
            <person name="Kuo A."/>
            <person name="Liang C."/>
            <person name="Lipzen A."/>
            <person name="Lutzoni F."/>
            <person name="Magnuson J."/>
            <person name="Mondo S."/>
            <person name="Nolan M."/>
            <person name="Ohm R."/>
            <person name="Pangilinan J."/>
            <person name="Park H.-J."/>
            <person name="Ramirez L."/>
            <person name="Alfaro M."/>
            <person name="Sun H."/>
            <person name="Tritt A."/>
            <person name="Yoshinaga Y."/>
            <person name="Zwiers L.-H."/>
            <person name="Turgeon B."/>
            <person name="Goodwin S."/>
            <person name="Spatafora J."/>
            <person name="Crous P."/>
            <person name="Grigoriev I."/>
        </authorList>
    </citation>
    <scope>NUCLEOTIDE SEQUENCE</scope>
    <source>
        <strain evidence="8">CBS 175.79</strain>
    </source>
</reference>
<dbReference type="GO" id="GO:0006886">
    <property type="term" value="P:intracellular protein transport"/>
    <property type="evidence" value="ECO:0007669"/>
    <property type="project" value="InterPro"/>
</dbReference>
<dbReference type="Pfam" id="PF04091">
    <property type="entry name" value="Sec15_C"/>
    <property type="match status" value="1"/>
</dbReference>
<evidence type="ECO:0000259" key="7">
    <source>
        <dbReference type="Pfam" id="PF20651"/>
    </source>
</evidence>
<keyword evidence="9" id="KW-1185">Reference proteome</keyword>
<dbReference type="RefSeq" id="XP_033380952.1">
    <property type="nucleotide sequence ID" value="XM_033528696.1"/>
</dbReference>
<protein>
    <recommendedName>
        <fullName evidence="5">Exocyst complex component SEC15</fullName>
    </recommendedName>
</protein>
<dbReference type="InterPro" id="IPR042044">
    <property type="entry name" value="EXOC6PINT-1/Sec15/Tip20_C_dom2"/>
</dbReference>
<keyword evidence="3 5" id="KW-0268">Exocytosis</keyword>
<dbReference type="EMBL" id="ML978072">
    <property type="protein sequence ID" value="KAF2012613.1"/>
    <property type="molecule type" value="Genomic_DNA"/>
</dbReference>
<dbReference type="GO" id="GO:0006893">
    <property type="term" value="P:Golgi to plasma membrane transport"/>
    <property type="evidence" value="ECO:0007669"/>
    <property type="project" value="TreeGrafter"/>
</dbReference>
<evidence type="ECO:0000259" key="6">
    <source>
        <dbReference type="Pfam" id="PF04091"/>
    </source>
</evidence>
<dbReference type="InterPro" id="IPR048359">
    <property type="entry name" value="EXOC6_Sec15_N"/>
</dbReference>
<dbReference type="OrthoDB" id="10267033at2759"/>
<sequence length="771" mass="87790">MPSADQDELWLAIKQISQSSSDSDYIEHLVPVMKDPRYSNQLMQAFSQFASDRDREIERICNANHQEFVSSVNQLLQVREGTVQMTTQILELNESIQESIQKLAAQKKALVDSRSVRQNVNEADQALNACLNVLRLANQVVDLLKEKNHYAALRALDELQTIHLKEVSRYKIAELIERSVPATQKMIAEAVMADLNTWLYRIRETSQFLGEFAFYYTEDVRRTRNRERGETDERFAKFKLNSAMELVADEMDEFDILNNEEADLEVDFTPLFEAMHIHETLGKSDSFRTTYAATRRTQKDLLIPQQLNLLDEDGSDLSSLLESIAGFGIVEKATMAKTDNFRQLSDVDELWDSMCQSAVALISKNLSLVNNDERLLRIKGQIALFMLTMEKWGYSVSAMNDLLLTLFEKYSELLKARFSEDFLEIVNTDDYMPMPINSIEEYDKVVTVSWYSPDKERDQLTFPCVLPFSQMYPLCCIDIRNFLNQIYLFSDDYFQRSTVIDETLRESLDELLCDKVCKSLVERLASQYPGQIVQILTNLEHFETACTELQDLLFQARSSPSATGPIILQATEEFKTAKKTASDRIFELVNSKIDDLIETAEYDWMASKANSEPSNYMQELTRYLSNIMNSVLLALPTDIKEFIYFDALSHASTAILDLTLDDSVKRITPAAVQSLAKDTAFLSSFVESLNNPILMENLDELTQTIALMGTENSDEFFDVAQRNRKYGKVDSMKGAILIEKVSEGAAVAAQSPTKPSASDRFGTLGSRFGIR</sequence>
<name>A0A6A5XI30_9PLEO</name>
<dbReference type="GO" id="GO:0090522">
    <property type="term" value="P:vesicle tethering involved in exocytosis"/>
    <property type="evidence" value="ECO:0007669"/>
    <property type="project" value="UniProtKB-UniRule"/>
</dbReference>
<evidence type="ECO:0000256" key="5">
    <source>
        <dbReference type="PIRNR" id="PIRNR025007"/>
    </source>
</evidence>
<accession>A0A6A5XI30</accession>
<evidence type="ECO:0000313" key="9">
    <source>
        <dbReference type="Proteomes" id="UP000799778"/>
    </source>
</evidence>
<comment type="similarity">
    <text evidence="1 5">Belongs to the SEC15 family.</text>
</comment>
<dbReference type="GO" id="GO:0016020">
    <property type="term" value="C:membrane"/>
    <property type="evidence" value="ECO:0007669"/>
    <property type="project" value="TreeGrafter"/>
</dbReference>
<evidence type="ECO:0000256" key="2">
    <source>
        <dbReference type="ARBA" id="ARBA00022448"/>
    </source>
</evidence>
<dbReference type="PANTHER" id="PTHR12702:SF0">
    <property type="entry name" value="EXOCYST COMPLEX COMPONENT 6"/>
    <property type="match status" value="1"/>
</dbReference>
<keyword evidence="4" id="KW-0175">Coiled coil</keyword>
<dbReference type="Gene3D" id="1.10.357.30">
    <property type="entry name" value="Exocyst complex subunit Sec15 C-terminal domain, N-terminal subdomain"/>
    <property type="match status" value="1"/>
</dbReference>
<keyword evidence="2 5" id="KW-0813">Transport</keyword>
<dbReference type="InterPro" id="IPR042045">
    <property type="entry name" value="EXOC6/Sec15_C_dom1"/>
</dbReference>
<dbReference type="GO" id="GO:0000145">
    <property type="term" value="C:exocyst"/>
    <property type="evidence" value="ECO:0007669"/>
    <property type="project" value="UniProtKB-UniRule"/>
</dbReference>
<dbReference type="InterPro" id="IPR007225">
    <property type="entry name" value="EXOC6/Sec15"/>
</dbReference>
<proteinExistence type="inferred from homology"/>
<organism evidence="8 9">
    <name type="scientific">Aaosphaeria arxii CBS 175.79</name>
    <dbReference type="NCBI Taxonomy" id="1450172"/>
    <lineage>
        <taxon>Eukaryota</taxon>
        <taxon>Fungi</taxon>
        <taxon>Dikarya</taxon>
        <taxon>Ascomycota</taxon>
        <taxon>Pezizomycotina</taxon>
        <taxon>Dothideomycetes</taxon>
        <taxon>Pleosporomycetidae</taxon>
        <taxon>Pleosporales</taxon>
        <taxon>Pleosporales incertae sedis</taxon>
        <taxon>Aaosphaeria</taxon>
    </lineage>
</organism>
<gene>
    <name evidence="8" type="ORF">BU24DRAFT_425247</name>
</gene>
<feature type="domain" description="Exocyst complex subunit EXOC6/Sec15 C-terminal" evidence="6">
    <location>
        <begin position="399"/>
        <end position="740"/>
    </location>
</feature>
<evidence type="ECO:0000256" key="4">
    <source>
        <dbReference type="ARBA" id="ARBA00023054"/>
    </source>
</evidence>
<evidence type="ECO:0000256" key="1">
    <source>
        <dbReference type="ARBA" id="ARBA00007944"/>
    </source>
</evidence>
<dbReference type="PIRSF" id="PIRSF025007">
    <property type="entry name" value="Sec15"/>
    <property type="match status" value="1"/>
</dbReference>
<evidence type="ECO:0000313" key="8">
    <source>
        <dbReference type="EMBL" id="KAF2012613.1"/>
    </source>
</evidence>
<evidence type="ECO:0000256" key="3">
    <source>
        <dbReference type="ARBA" id="ARBA00022483"/>
    </source>
</evidence>
<feature type="domain" description="Exocyst complex component EXOC6/Sec15 N-terminal" evidence="7">
    <location>
        <begin position="47"/>
        <end position="214"/>
    </location>
</feature>
<dbReference type="PANTHER" id="PTHR12702">
    <property type="entry name" value="SEC15"/>
    <property type="match status" value="1"/>
</dbReference>
<dbReference type="GeneID" id="54286093"/>
<dbReference type="Gene3D" id="1.20.58.670">
    <property type="entry name" value="Dsl1p vesicle tethering complex, Tip20p subunit, domain D"/>
    <property type="match status" value="1"/>
</dbReference>
<dbReference type="FunFam" id="1.10.357.30:FF:000004">
    <property type="entry name" value="Exocyst complex component SEC15"/>
    <property type="match status" value="1"/>
</dbReference>
<dbReference type="AlphaFoldDB" id="A0A6A5XI30"/>
<dbReference type="InterPro" id="IPR046361">
    <property type="entry name" value="EXOC6/Sec15_C"/>
</dbReference>
<comment type="function">
    <text evidence="5">Component of the exocyst complex involved in the docking of exocytic vesicles with fusion sites on the plasma membrane.</text>
</comment>
<dbReference type="Pfam" id="PF20651">
    <property type="entry name" value="EXOC6_Sec15_N"/>
    <property type="match status" value="1"/>
</dbReference>